<comment type="subcellular location">
    <subcellularLocation>
        <location evidence="1">Membrane</location>
        <topology evidence="1">Multi-pass membrane protein</topology>
    </subcellularLocation>
</comment>
<protein>
    <submittedName>
        <fullName evidence="7">Aquaporin-10</fullName>
    </submittedName>
</protein>
<dbReference type="GO" id="GO:0016020">
    <property type="term" value="C:membrane"/>
    <property type="evidence" value="ECO:0007669"/>
    <property type="project" value="UniProtKB-SubCell"/>
</dbReference>
<evidence type="ECO:0000313" key="7">
    <source>
        <dbReference type="RefSeq" id="XP_014473815.1"/>
    </source>
</evidence>
<evidence type="ECO:0000256" key="3">
    <source>
        <dbReference type="ARBA" id="ARBA00022989"/>
    </source>
</evidence>
<gene>
    <name evidence="7" type="primary">LOC106743969</name>
</gene>
<dbReference type="AlphaFoldDB" id="A0A6P3X6D7"/>
<keyword evidence="4 5" id="KW-0472">Membrane</keyword>
<dbReference type="PANTHER" id="PTHR21191:SF16">
    <property type="entry name" value="AQUAPORIN"/>
    <property type="match status" value="1"/>
</dbReference>
<dbReference type="KEGG" id="dqu:106743969"/>
<dbReference type="InterPro" id="IPR051883">
    <property type="entry name" value="AQP11/12_channel"/>
</dbReference>
<dbReference type="Proteomes" id="UP000515204">
    <property type="component" value="Unplaced"/>
</dbReference>
<evidence type="ECO:0000256" key="1">
    <source>
        <dbReference type="ARBA" id="ARBA00004141"/>
    </source>
</evidence>
<dbReference type="GO" id="GO:0015267">
    <property type="term" value="F:channel activity"/>
    <property type="evidence" value="ECO:0007669"/>
    <property type="project" value="TreeGrafter"/>
</dbReference>
<feature type="transmembrane region" description="Helical" evidence="5">
    <location>
        <begin position="154"/>
        <end position="175"/>
    </location>
</feature>
<accession>A0A6P3X6D7</accession>
<dbReference type="GeneID" id="106743969"/>
<keyword evidence="2 5" id="KW-0812">Transmembrane</keyword>
<dbReference type="RefSeq" id="XP_014473815.1">
    <property type="nucleotide sequence ID" value="XM_014618329.1"/>
</dbReference>
<dbReference type="GO" id="GO:0005737">
    <property type="term" value="C:cytoplasm"/>
    <property type="evidence" value="ECO:0007669"/>
    <property type="project" value="TreeGrafter"/>
</dbReference>
<dbReference type="SUPFAM" id="SSF81338">
    <property type="entry name" value="Aquaporin-like"/>
    <property type="match status" value="1"/>
</dbReference>
<dbReference type="Gene3D" id="1.20.1080.10">
    <property type="entry name" value="Glycerol uptake facilitator protein"/>
    <property type="match status" value="1"/>
</dbReference>
<dbReference type="PANTHER" id="PTHR21191">
    <property type="entry name" value="AQUAPORIN"/>
    <property type="match status" value="1"/>
</dbReference>
<feature type="transmembrane region" description="Helical" evidence="5">
    <location>
        <begin position="63"/>
        <end position="81"/>
    </location>
</feature>
<organism evidence="6 7">
    <name type="scientific">Dinoponera quadriceps</name>
    <name type="common">South American ant</name>
    <dbReference type="NCBI Taxonomy" id="609295"/>
    <lineage>
        <taxon>Eukaryota</taxon>
        <taxon>Metazoa</taxon>
        <taxon>Ecdysozoa</taxon>
        <taxon>Arthropoda</taxon>
        <taxon>Hexapoda</taxon>
        <taxon>Insecta</taxon>
        <taxon>Pterygota</taxon>
        <taxon>Neoptera</taxon>
        <taxon>Endopterygota</taxon>
        <taxon>Hymenoptera</taxon>
        <taxon>Apocrita</taxon>
        <taxon>Aculeata</taxon>
        <taxon>Formicoidea</taxon>
        <taxon>Formicidae</taxon>
        <taxon>Ponerinae</taxon>
        <taxon>Ponerini</taxon>
        <taxon>Dinoponera</taxon>
    </lineage>
</organism>
<evidence type="ECO:0000256" key="2">
    <source>
        <dbReference type="ARBA" id="ARBA00022692"/>
    </source>
</evidence>
<evidence type="ECO:0000256" key="5">
    <source>
        <dbReference type="SAM" id="Phobius"/>
    </source>
</evidence>
<sequence length="281" mass="32128">MDLETFMNTCKFYIIPQLITIPLVKLIKSVCSNELIKNILLEIIATAELCAINYEITAAAQEIGPMMFAVSTFIVMTVWLIRWGGIEACPNVILECMLIERNIRYMGILIIFAEMIGGYLAFKSMHVIWECFHQFKRSSVGCSTMFRKNSVLHAFIFEWLLTITHRLAIYTIAYLKEYLKLKFIPTVQALVETIFRTAVSGFVIIGSFNNPVLGACVRYGCSEIDNYESLLVYWIAPFCGSLHALYTLHLCKQFVTYLVFKSPTRDEKVILKLNDVGYNSL</sequence>
<evidence type="ECO:0000313" key="6">
    <source>
        <dbReference type="Proteomes" id="UP000515204"/>
    </source>
</evidence>
<evidence type="ECO:0000256" key="4">
    <source>
        <dbReference type="ARBA" id="ARBA00023136"/>
    </source>
</evidence>
<dbReference type="OrthoDB" id="7555102at2759"/>
<dbReference type="InterPro" id="IPR023271">
    <property type="entry name" value="Aquaporin-like"/>
</dbReference>
<reference evidence="7" key="1">
    <citation type="submission" date="2025-08" db="UniProtKB">
        <authorList>
            <consortium name="RefSeq"/>
        </authorList>
    </citation>
    <scope>IDENTIFICATION</scope>
</reference>
<keyword evidence="6" id="KW-1185">Reference proteome</keyword>
<feature type="transmembrane region" description="Helical" evidence="5">
    <location>
        <begin position="102"/>
        <end position="122"/>
    </location>
</feature>
<keyword evidence="3 5" id="KW-1133">Transmembrane helix</keyword>
<proteinExistence type="predicted"/>
<name>A0A6P3X6D7_DINQU</name>